<sequence length="161" mass="17542">MDKKKKKPSKLSRTNLISIAIIAGVVVLIGGIALNSFSPVNSDGLVFAPSSNIFLKAVKSAQGSYHYQHTKGGKVLPFSEGTSPPITASKGNLIQIHLINEEENESGNTSKHNLNIDEFNVHIKDLSYFQSESATFLADKEGSFDYYCTIHPEMRGIITVS</sequence>
<reference evidence="2 3" key="1">
    <citation type="submission" date="2018-02" db="EMBL/GenBank/DDBJ databases">
        <title>Complete genome of Nitrosopumilus ureaphilus PS0.</title>
        <authorList>
            <person name="Qin W."/>
            <person name="Zheng Y."/>
            <person name="Stahl D.A."/>
        </authorList>
    </citation>
    <scope>NUCLEOTIDE SEQUENCE [LARGE SCALE GENOMIC DNA]</scope>
    <source>
        <strain evidence="2 3">PS0</strain>
    </source>
</reference>
<protein>
    <submittedName>
        <fullName evidence="2">Chemotaxis protein</fullName>
    </submittedName>
</protein>
<dbReference type="InterPro" id="IPR008972">
    <property type="entry name" value="Cupredoxin"/>
</dbReference>
<dbReference type="RefSeq" id="WP_246282115.1">
    <property type="nucleotide sequence ID" value="NZ_CP026995.1"/>
</dbReference>
<organism evidence="2 3">
    <name type="scientific">Nitrosopumilus ureiphilus</name>
    <dbReference type="NCBI Taxonomy" id="1470067"/>
    <lineage>
        <taxon>Archaea</taxon>
        <taxon>Nitrososphaerota</taxon>
        <taxon>Nitrososphaeria</taxon>
        <taxon>Nitrosopumilales</taxon>
        <taxon>Nitrosopumilaceae</taxon>
        <taxon>Nitrosopumilus</taxon>
    </lineage>
</organism>
<keyword evidence="1" id="KW-1133">Transmembrane helix</keyword>
<keyword evidence="3" id="KW-1185">Reference proteome</keyword>
<dbReference type="SUPFAM" id="SSF49503">
    <property type="entry name" value="Cupredoxins"/>
    <property type="match status" value="1"/>
</dbReference>
<dbReference type="Proteomes" id="UP000509478">
    <property type="component" value="Chromosome"/>
</dbReference>
<name>A0A7D5M5J9_9ARCH</name>
<dbReference type="EMBL" id="CP026995">
    <property type="protein sequence ID" value="QLH07874.1"/>
    <property type="molecule type" value="Genomic_DNA"/>
</dbReference>
<feature type="transmembrane region" description="Helical" evidence="1">
    <location>
        <begin position="12"/>
        <end position="34"/>
    </location>
</feature>
<proteinExistence type="predicted"/>
<dbReference type="AlphaFoldDB" id="A0A7D5M5J9"/>
<accession>A0A7D5M5J9</accession>
<evidence type="ECO:0000256" key="1">
    <source>
        <dbReference type="SAM" id="Phobius"/>
    </source>
</evidence>
<dbReference type="KEGG" id="nue:C5F50_02645"/>
<dbReference type="Gene3D" id="2.60.40.420">
    <property type="entry name" value="Cupredoxins - blue copper proteins"/>
    <property type="match status" value="1"/>
</dbReference>
<evidence type="ECO:0000313" key="3">
    <source>
        <dbReference type="Proteomes" id="UP000509478"/>
    </source>
</evidence>
<keyword evidence="1" id="KW-0812">Transmembrane</keyword>
<keyword evidence="1" id="KW-0472">Membrane</keyword>
<dbReference type="GeneID" id="56066924"/>
<evidence type="ECO:0000313" key="2">
    <source>
        <dbReference type="EMBL" id="QLH07874.1"/>
    </source>
</evidence>
<gene>
    <name evidence="2" type="ORF">C5F50_02645</name>
</gene>